<dbReference type="EMBL" id="FN596514">
    <property type="protein sequence ID" value="CBI38198.3"/>
    <property type="molecule type" value="Genomic_DNA"/>
</dbReference>
<reference evidence="2" key="1">
    <citation type="journal article" date="2007" name="Nature">
        <title>The grapevine genome sequence suggests ancestral hexaploidization in major angiosperm phyla.</title>
        <authorList>
            <consortium name="The French-Italian Public Consortium for Grapevine Genome Characterization."/>
            <person name="Jaillon O."/>
            <person name="Aury J.-M."/>
            <person name="Noel B."/>
            <person name="Policriti A."/>
            <person name="Clepet C."/>
            <person name="Casagrande A."/>
            <person name="Choisne N."/>
            <person name="Aubourg S."/>
            <person name="Vitulo N."/>
            <person name="Jubin C."/>
            <person name="Vezzi A."/>
            <person name="Legeai F."/>
            <person name="Hugueney P."/>
            <person name="Dasilva C."/>
            <person name="Horner D."/>
            <person name="Mica E."/>
            <person name="Jublot D."/>
            <person name="Poulain J."/>
            <person name="Bruyere C."/>
            <person name="Billault A."/>
            <person name="Segurens B."/>
            <person name="Gouyvenoux M."/>
            <person name="Ugarte E."/>
            <person name="Cattonaro F."/>
            <person name="Anthouard V."/>
            <person name="Vico V."/>
            <person name="Del Fabbro C."/>
            <person name="Alaux M."/>
            <person name="Di Gaspero G."/>
            <person name="Dumas V."/>
            <person name="Felice N."/>
            <person name="Paillard S."/>
            <person name="Juman I."/>
            <person name="Moroldo M."/>
            <person name="Scalabrin S."/>
            <person name="Canaguier A."/>
            <person name="Le Clainche I."/>
            <person name="Malacrida G."/>
            <person name="Durand E."/>
            <person name="Pesole G."/>
            <person name="Laucou V."/>
            <person name="Chatelet P."/>
            <person name="Merdinoglu D."/>
            <person name="Delledonne M."/>
            <person name="Pezzotti M."/>
            <person name="Lecharny A."/>
            <person name="Scarpelli C."/>
            <person name="Artiguenave F."/>
            <person name="Pe M.E."/>
            <person name="Valle G."/>
            <person name="Morgante M."/>
            <person name="Caboche M."/>
            <person name="Adam-Blondon A.-F."/>
            <person name="Weissenbach J."/>
            <person name="Quetier F."/>
            <person name="Wincker P."/>
        </authorList>
    </citation>
    <scope>NUCLEOTIDE SEQUENCE [LARGE SCALE GENOMIC DNA]</scope>
    <source>
        <strain evidence="2">cv. Pinot noir / PN40024</strain>
    </source>
</reference>
<dbReference type="HOGENOM" id="CLU_2065762_0_0_1"/>
<dbReference type="Proteomes" id="UP000009183">
    <property type="component" value="Chromosome 15"/>
</dbReference>
<name>D7U629_VITVI</name>
<evidence type="ECO:0000313" key="2">
    <source>
        <dbReference type="Proteomes" id="UP000009183"/>
    </source>
</evidence>
<evidence type="ECO:0000313" key="1">
    <source>
        <dbReference type="EMBL" id="CBI38198.3"/>
    </source>
</evidence>
<dbReference type="PaxDb" id="29760-VIT_15s0107g00160.t01"/>
<keyword evidence="2" id="KW-1185">Reference proteome</keyword>
<dbReference type="AlphaFoldDB" id="D7U629"/>
<organism evidence="1 2">
    <name type="scientific">Vitis vinifera</name>
    <name type="common">Grape</name>
    <dbReference type="NCBI Taxonomy" id="29760"/>
    <lineage>
        <taxon>Eukaryota</taxon>
        <taxon>Viridiplantae</taxon>
        <taxon>Streptophyta</taxon>
        <taxon>Embryophyta</taxon>
        <taxon>Tracheophyta</taxon>
        <taxon>Spermatophyta</taxon>
        <taxon>Magnoliopsida</taxon>
        <taxon>eudicotyledons</taxon>
        <taxon>Gunneridae</taxon>
        <taxon>Pentapetalae</taxon>
        <taxon>rosids</taxon>
        <taxon>Vitales</taxon>
        <taxon>Vitaceae</taxon>
        <taxon>Viteae</taxon>
        <taxon>Vitis</taxon>
    </lineage>
</organism>
<gene>
    <name evidence="1" type="ordered locus">VIT_15s0107g00160</name>
</gene>
<proteinExistence type="predicted"/>
<protein>
    <submittedName>
        <fullName evidence="1">Uncharacterized protein</fullName>
    </submittedName>
</protein>
<sequence>MVSIISPSYSFSSLRKTLKKLMNNIIITKIGLEASHGSLVRVFSNNGVSFHVSSTYSIVYKNWNIFLDKIIWRSERLLLETSSSMVPYSMPLILRVQTILRAKGLDNVLKTINSSSIVF</sequence>
<dbReference type="InParanoid" id="D7U629"/>
<accession>D7U629</accession>